<feature type="non-terminal residue" evidence="2">
    <location>
        <position position="151"/>
    </location>
</feature>
<name>A0ABQ7TQZ1_PHRPL</name>
<evidence type="ECO:0000313" key="3">
    <source>
        <dbReference type="Proteomes" id="UP000826234"/>
    </source>
</evidence>
<evidence type="ECO:0000256" key="1">
    <source>
        <dbReference type="SAM" id="MobiDB-lite"/>
    </source>
</evidence>
<feature type="region of interest" description="Disordered" evidence="1">
    <location>
        <begin position="103"/>
        <end position="151"/>
    </location>
</feature>
<evidence type="ECO:0000313" key="2">
    <source>
        <dbReference type="EMBL" id="KAH0631777.1"/>
    </source>
</evidence>
<dbReference type="Proteomes" id="UP000826234">
    <property type="component" value="Unassembled WGS sequence"/>
</dbReference>
<organism evidence="2 3">
    <name type="scientific">Phrynosoma platyrhinos</name>
    <name type="common">Desert horned lizard</name>
    <dbReference type="NCBI Taxonomy" id="52577"/>
    <lineage>
        <taxon>Eukaryota</taxon>
        <taxon>Metazoa</taxon>
        <taxon>Chordata</taxon>
        <taxon>Craniata</taxon>
        <taxon>Vertebrata</taxon>
        <taxon>Euteleostomi</taxon>
        <taxon>Lepidosauria</taxon>
        <taxon>Squamata</taxon>
        <taxon>Bifurcata</taxon>
        <taxon>Unidentata</taxon>
        <taxon>Episquamata</taxon>
        <taxon>Toxicofera</taxon>
        <taxon>Iguania</taxon>
        <taxon>Phrynosomatidae</taxon>
        <taxon>Phrynosomatinae</taxon>
        <taxon>Phrynosoma</taxon>
    </lineage>
</organism>
<keyword evidence="3" id="KW-1185">Reference proteome</keyword>
<accession>A0ABQ7TQZ1</accession>
<gene>
    <name evidence="2" type="ORF">JD844_019552</name>
</gene>
<reference evidence="2 3" key="1">
    <citation type="journal article" date="2022" name="Gigascience">
        <title>A chromosome-level genome assembly and annotation of the desert horned lizard, Phrynosoma platyrhinos, provides insight into chromosomal rearrangements among reptiles.</title>
        <authorList>
            <person name="Koochekian N."/>
            <person name="Ascanio A."/>
            <person name="Farleigh K."/>
            <person name="Card D.C."/>
            <person name="Schield D.R."/>
            <person name="Castoe T.A."/>
            <person name="Jezkova T."/>
        </authorList>
    </citation>
    <scope>NUCLEOTIDE SEQUENCE [LARGE SCALE GENOMIC DNA]</scope>
    <source>
        <strain evidence="2">NK-2021</strain>
    </source>
</reference>
<sequence>MEKWDKKPGLEPERDRVARLEAKVSSWTEKAKQSLEQQDPEYYRSKNKYYLERMFESSLLGCPILQERLLSLDAAKQPSSPKGCRCSGRHLYGKQLNLSMHPPRWPFSIQETPGMGKFGGLGNRIDDDDDDDDDDFLPTSPHGDPQEDFTP</sequence>
<comment type="caution">
    <text evidence="2">The sequence shown here is derived from an EMBL/GenBank/DDBJ whole genome shotgun (WGS) entry which is preliminary data.</text>
</comment>
<dbReference type="EMBL" id="JAIPUX010000026">
    <property type="protein sequence ID" value="KAH0631777.1"/>
    <property type="molecule type" value="Genomic_DNA"/>
</dbReference>
<protein>
    <submittedName>
        <fullName evidence="2">Uncharacterized protein</fullName>
    </submittedName>
</protein>
<proteinExistence type="predicted"/>
<feature type="compositionally biased region" description="Acidic residues" evidence="1">
    <location>
        <begin position="126"/>
        <end position="136"/>
    </location>
</feature>